<proteinExistence type="predicted"/>
<gene>
    <name evidence="2" type="ORF">D9619_011087</name>
</gene>
<organism evidence="2 3">
    <name type="scientific">Psilocybe cf. subviscida</name>
    <dbReference type="NCBI Taxonomy" id="2480587"/>
    <lineage>
        <taxon>Eukaryota</taxon>
        <taxon>Fungi</taxon>
        <taxon>Dikarya</taxon>
        <taxon>Basidiomycota</taxon>
        <taxon>Agaricomycotina</taxon>
        <taxon>Agaricomycetes</taxon>
        <taxon>Agaricomycetidae</taxon>
        <taxon>Agaricales</taxon>
        <taxon>Agaricineae</taxon>
        <taxon>Strophariaceae</taxon>
        <taxon>Psilocybe</taxon>
    </lineage>
</organism>
<protein>
    <submittedName>
        <fullName evidence="2">Uncharacterized protein</fullName>
    </submittedName>
</protein>
<comment type="caution">
    <text evidence="2">The sequence shown here is derived from an EMBL/GenBank/DDBJ whole genome shotgun (WGS) entry which is preliminary data.</text>
</comment>
<accession>A0A8H5BLH7</accession>
<feature type="compositionally biased region" description="Polar residues" evidence="1">
    <location>
        <begin position="130"/>
        <end position="140"/>
    </location>
</feature>
<evidence type="ECO:0000313" key="2">
    <source>
        <dbReference type="EMBL" id="KAF5324322.1"/>
    </source>
</evidence>
<feature type="compositionally biased region" description="Polar residues" evidence="1">
    <location>
        <begin position="108"/>
        <end position="119"/>
    </location>
</feature>
<evidence type="ECO:0000313" key="3">
    <source>
        <dbReference type="Proteomes" id="UP000567179"/>
    </source>
</evidence>
<dbReference type="EMBL" id="JAACJJ010000016">
    <property type="protein sequence ID" value="KAF5324322.1"/>
    <property type="molecule type" value="Genomic_DNA"/>
</dbReference>
<dbReference type="AlphaFoldDB" id="A0A8H5BLH7"/>
<sequence length="140" mass="15336">MVECINLRDTPETTASFIIDCDFSIRRAWSGRCEVESIVVSLSLDAYDSPVAAVTKDMGALFCPAFPPLVGPPYYPLMVRAAPRQDPAFGFLGVETVRQHNCRPSVVRHSSGTQVSPTNSEHRGELLDVTSPSTRIRGQI</sequence>
<evidence type="ECO:0000256" key="1">
    <source>
        <dbReference type="SAM" id="MobiDB-lite"/>
    </source>
</evidence>
<keyword evidence="3" id="KW-1185">Reference proteome</keyword>
<feature type="region of interest" description="Disordered" evidence="1">
    <location>
        <begin position="105"/>
        <end position="140"/>
    </location>
</feature>
<name>A0A8H5BLH7_9AGAR</name>
<dbReference type="Proteomes" id="UP000567179">
    <property type="component" value="Unassembled WGS sequence"/>
</dbReference>
<reference evidence="2 3" key="1">
    <citation type="journal article" date="2020" name="ISME J.">
        <title>Uncovering the hidden diversity of litter-decomposition mechanisms in mushroom-forming fungi.</title>
        <authorList>
            <person name="Floudas D."/>
            <person name="Bentzer J."/>
            <person name="Ahren D."/>
            <person name="Johansson T."/>
            <person name="Persson P."/>
            <person name="Tunlid A."/>
        </authorList>
    </citation>
    <scope>NUCLEOTIDE SEQUENCE [LARGE SCALE GENOMIC DNA]</scope>
    <source>
        <strain evidence="2 3">CBS 101986</strain>
    </source>
</reference>